<evidence type="ECO:0000313" key="2">
    <source>
        <dbReference type="Proteomes" id="UP001278766"/>
    </source>
</evidence>
<sequence length="260" mass="28298">MDGNLSTHGDDDNQFLYELNLDMASDSDGATGNSPDGNTWVTHPTAVDEVFQQQQSEFITPVPPGPDGTFSDWSSPGVPPDWTNADASSGLFASLPDPSAHPFGGALPYRGGPATSFNNVGGQSMVVPTIPPTMRKELAEDTLLRTLRDAGFGYSTIAKEFLTQLGVRISANALVKRYQKMPKTCEGVVAQAMRNIMHKVMEELYAELPRVDDGTLSAEQKQLVKRMVQELARILPGCVRSSLSRTRKRTRRSKQPSASL</sequence>
<evidence type="ECO:0000313" key="1">
    <source>
        <dbReference type="EMBL" id="KAK3291213.1"/>
    </source>
</evidence>
<proteinExistence type="predicted"/>
<protein>
    <submittedName>
        <fullName evidence="1">Uncharacterized protein</fullName>
    </submittedName>
</protein>
<dbReference type="EMBL" id="JAUEPN010000010">
    <property type="protein sequence ID" value="KAK3291213.1"/>
    <property type="molecule type" value="Genomic_DNA"/>
</dbReference>
<organism evidence="1 2">
    <name type="scientific">Chaetomium fimeti</name>
    <dbReference type="NCBI Taxonomy" id="1854472"/>
    <lineage>
        <taxon>Eukaryota</taxon>
        <taxon>Fungi</taxon>
        <taxon>Dikarya</taxon>
        <taxon>Ascomycota</taxon>
        <taxon>Pezizomycotina</taxon>
        <taxon>Sordariomycetes</taxon>
        <taxon>Sordariomycetidae</taxon>
        <taxon>Sordariales</taxon>
        <taxon>Chaetomiaceae</taxon>
        <taxon>Chaetomium</taxon>
    </lineage>
</organism>
<reference evidence="1" key="2">
    <citation type="submission" date="2023-06" db="EMBL/GenBank/DDBJ databases">
        <authorList>
            <consortium name="Lawrence Berkeley National Laboratory"/>
            <person name="Haridas S."/>
            <person name="Hensen N."/>
            <person name="Bonometti L."/>
            <person name="Westerberg I."/>
            <person name="Brannstrom I.O."/>
            <person name="Guillou S."/>
            <person name="Cros-Aarteil S."/>
            <person name="Calhoun S."/>
            <person name="Kuo A."/>
            <person name="Mondo S."/>
            <person name="Pangilinan J."/>
            <person name="Riley R."/>
            <person name="Labutti K."/>
            <person name="Andreopoulos B."/>
            <person name="Lipzen A."/>
            <person name="Chen C."/>
            <person name="Yanf M."/>
            <person name="Daum C."/>
            <person name="Ng V."/>
            <person name="Clum A."/>
            <person name="Steindorff A."/>
            <person name="Ohm R."/>
            <person name="Martin F."/>
            <person name="Silar P."/>
            <person name="Natvig D."/>
            <person name="Lalanne C."/>
            <person name="Gautier V."/>
            <person name="Ament-Velasquez S.L."/>
            <person name="Kruys A."/>
            <person name="Hutchinson M.I."/>
            <person name="Powell A.J."/>
            <person name="Barry K."/>
            <person name="Miller A.N."/>
            <person name="Grigoriev I.V."/>
            <person name="Debuchy R."/>
            <person name="Gladieux P."/>
            <person name="Thoren M.H."/>
            <person name="Johannesson H."/>
        </authorList>
    </citation>
    <scope>NUCLEOTIDE SEQUENCE</scope>
    <source>
        <strain evidence="1">CBS 168.71</strain>
    </source>
</reference>
<name>A0AAE0LN11_9PEZI</name>
<gene>
    <name evidence="1" type="ORF">B0H64DRAFT_377974</name>
</gene>
<keyword evidence="2" id="KW-1185">Reference proteome</keyword>
<reference evidence="1" key="1">
    <citation type="journal article" date="2023" name="Mol. Phylogenet. Evol.">
        <title>Genome-scale phylogeny and comparative genomics of the fungal order Sordariales.</title>
        <authorList>
            <person name="Hensen N."/>
            <person name="Bonometti L."/>
            <person name="Westerberg I."/>
            <person name="Brannstrom I.O."/>
            <person name="Guillou S."/>
            <person name="Cros-Aarteil S."/>
            <person name="Calhoun S."/>
            <person name="Haridas S."/>
            <person name="Kuo A."/>
            <person name="Mondo S."/>
            <person name="Pangilinan J."/>
            <person name="Riley R."/>
            <person name="LaButti K."/>
            <person name="Andreopoulos B."/>
            <person name="Lipzen A."/>
            <person name="Chen C."/>
            <person name="Yan M."/>
            <person name="Daum C."/>
            <person name="Ng V."/>
            <person name="Clum A."/>
            <person name="Steindorff A."/>
            <person name="Ohm R.A."/>
            <person name="Martin F."/>
            <person name="Silar P."/>
            <person name="Natvig D.O."/>
            <person name="Lalanne C."/>
            <person name="Gautier V."/>
            <person name="Ament-Velasquez S.L."/>
            <person name="Kruys A."/>
            <person name="Hutchinson M.I."/>
            <person name="Powell A.J."/>
            <person name="Barry K."/>
            <person name="Miller A.N."/>
            <person name="Grigoriev I.V."/>
            <person name="Debuchy R."/>
            <person name="Gladieux P."/>
            <person name="Hiltunen Thoren M."/>
            <person name="Johannesson H."/>
        </authorList>
    </citation>
    <scope>NUCLEOTIDE SEQUENCE</scope>
    <source>
        <strain evidence="1">CBS 168.71</strain>
    </source>
</reference>
<dbReference type="RefSeq" id="XP_062654727.1">
    <property type="nucleotide sequence ID" value="XM_062802555.1"/>
</dbReference>
<dbReference type="Proteomes" id="UP001278766">
    <property type="component" value="Unassembled WGS sequence"/>
</dbReference>
<comment type="caution">
    <text evidence="1">The sequence shown here is derived from an EMBL/GenBank/DDBJ whole genome shotgun (WGS) entry which is preliminary data.</text>
</comment>
<accession>A0AAE0LN11</accession>
<dbReference type="AlphaFoldDB" id="A0AAE0LN11"/>
<dbReference type="GeneID" id="87839503"/>